<dbReference type="AlphaFoldDB" id="A0A9P6CT17"/>
<keyword evidence="2" id="KW-1185">Reference proteome</keyword>
<protein>
    <submittedName>
        <fullName evidence="1">Uncharacterized protein</fullName>
    </submittedName>
</protein>
<sequence length="225" mass="25304">MTNHPAFYILPQRGTTNTKALASFCDIVKAFASTAPRRQPSNMTLQLPTHGVVLSPPPVVPFPLVSVLVTDPCHLLLLKTSRTRRAPSLLVQRQRNVVRQTLHHRHSRLSRSRLSLSMVEVTFSAPQALIPLIFLCTSAAPRLHSMTFVSSSASVYEHAMDCLIYISPSQFPNKVTLFENARCYDILRLLLKKCNLRSSPARCRSPLRLRRKDTAGPFDIFSCRL</sequence>
<proteinExistence type="predicted"/>
<evidence type="ECO:0000313" key="2">
    <source>
        <dbReference type="Proteomes" id="UP000807469"/>
    </source>
</evidence>
<organism evidence="1 2">
    <name type="scientific">Pholiota conissans</name>
    <dbReference type="NCBI Taxonomy" id="109636"/>
    <lineage>
        <taxon>Eukaryota</taxon>
        <taxon>Fungi</taxon>
        <taxon>Dikarya</taxon>
        <taxon>Basidiomycota</taxon>
        <taxon>Agaricomycotina</taxon>
        <taxon>Agaricomycetes</taxon>
        <taxon>Agaricomycetidae</taxon>
        <taxon>Agaricales</taxon>
        <taxon>Agaricineae</taxon>
        <taxon>Strophariaceae</taxon>
        <taxon>Pholiota</taxon>
    </lineage>
</organism>
<gene>
    <name evidence="1" type="ORF">BDN70DRAFT_938791</name>
</gene>
<dbReference type="EMBL" id="MU155645">
    <property type="protein sequence ID" value="KAF9471654.1"/>
    <property type="molecule type" value="Genomic_DNA"/>
</dbReference>
<reference evidence="1" key="1">
    <citation type="submission" date="2020-11" db="EMBL/GenBank/DDBJ databases">
        <authorList>
            <consortium name="DOE Joint Genome Institute"/>
            <person name="Ahrendt S."/>
            <person name="Riley R."/>
            <person name="Andreopoulos W."/>
            <person name="Labutti K."/>
            <person name="Pangilinan J."/>
            <person name="Ruiz-Duenas F.J."/>
            <person name="Barrasa J.M."/>
            <person name="Sanchez-Garcia M."/>
            <person name="Camarero S."/>
            <person name="Miyauchi S."/>
            <person name="Serrano A."/>
            <person name="Linde D."/>
            <person name="Babiker R."/>
            <person name="Drula E."/>
            <person name="Ayuso-Fernandez I."/>
            <person name="Pacheco R."/>
            <person name="Padilla G."/>
            <person name="Ferreira P."/>
            <person name="Barriuso J."/>
            <person name="Kellner H."/>
            <person name="Castanera R."/>
            <person name="Alfaro M."/>
            <person name="Ramirez L."/>
            <person name="Pisabarro A.G."/>
            <person name="Kuo A."/>
            <person name="Tritt A."/>
            <person name="Lipzen A."/>
            <person name="He G."/>
            <person name="Yan M."/>
            <person name="Ng V."/>
            <person name="Cullen D."/>
            <person name="Martin F."/>
            <person name="Rosso M.-N."/>
            <person name="Henrissat B."/>
            <person name="Hibbett D."/>
            <person name="Martinez A.T."/>
            <person name="Grigoriev I.V."/>
        </authorList>
    </citation>
    <scope>NUCLEOTIDE SEQUENCE</scope>
    <source>
        <strain evidence="1">CIRM-BRFM 674</strain>
    </source>
</reference>
<name>A0A9P6CT17_9AGAR</name>
<accession>A0A9P6CT17</accession>
<dbReference type="Proteomes" id="UP000807469">
    <property type="component" value="Unassembled WGS sequence"/>
</dbReference>
<comment type="caution">
    <text evidence="1">The sequence shown here is derived from an EMBL/GenBank/DDBJ whole genome shotgun (WGS) entry which is preliminary data.</text>
</comment>
<evidence type="ECO:0000313" key="1">
    <source>
        <dbReference type="EMBL" id="KAF9471654.1"/>
    </source>
</evidence>